<dbReference type="GO" id="GO:0000822">
    <property type="term" value="F:inositol hexakisphosphate binding"/>
    <property type="evidence" value="ECO:0007669"/>
    <property type="project" value="TreeGrafter"/>
</dbReference>
<dbReference type="InterPro" id="IPR012476">
    <property type="entry name" value="GLE1"/>
</dbReference>
<sequence>MDHHASRYEDSSSPFRRSYLSEDDFETRNSEDVHRLALAAAQAEHDRIRDTALQAYAMNELRESQNRLQQQNAAEAERIRLETARALEETRIRELENAAKRIPKPPPRLPTPPPPPPSPPRQVQRPPSPQKPPTPSPLQQPPPVPKPALLPTQLPPPTPQPGPSALRPVAQEPTPAVKPPARPSSESHILPGAQRYVEIHKELKVMRANVDSWLQQFDKGARNTIGDLRRGLRTACGQLVVNPQKGDNNKVKAKVVDIIRKTLNDFPSQPRVDPSPYVVAAPPAGGSTGHNGDMPVLFLWILNIFAKAIINQLVNEAGAQITAAEPIGILTVSIFGQKEFLWRGIPLIDILMAKMRKVCPVLWGFRGNEKTEGGRTAVGWHKDGDSWVDEQQHNNRMMGLGAGYAAICLRDFSRSQVAISPWHPTHYWQSMSVIVNTPPGQTSSTQFMVLKAMIDNKEKSFMKFYGTAALAALRIALVDFPAREKNQTAVAVSALKVIASKLERDHGLQLR</sequence>
<feature type="region of interest" description="Disordered" evidence="11">
    <location>
        <begin position="1"/>
        <end position="30"/>
    </location>
</feature>
<keyword evidence="3" id="KW-0813">Transport</keyword>
<dbReference type="Gene3D" id="1.25.40.510">
    <property type="entry name" value="GLE1-like"/>
    <property type="match status" value="1"/>
</dbReference>
<dbReference type="GO" id="GO:0031369">
    <property type="term" value="F:translation initiation factor binding"/>
    <property type="evidence" value="ECO:0007669"/>
    <property type="project" value="TreeGrafter"/>
</dbReference>
<evidence type="ECO:0000256" key="11">
    <source>
        <dbReference type="SAM" id="MobiDB-lite"/>
    </source>
</evidence>
<evidence type="ECO:0000256" key="7">
    <source>
        <dbReference type="ARBA" id="ARBA00023132"/>
    </source>
</evidence>
<dbReference type="GO" id="GO:0005737">
    <property type="term" value="C:cytoplasm"/>
    <property type="evidence" value="ECO:0007669"/>
    <property type="project" value="TreeGrafter"/>
</dbReference>
<keyword evidence="7" id="KW-0906">Nuclear pore complex</keyword>
<dbReference type="GO" id="GO:0005543">
    <property type="term" value="F:phospholipid binding"/>
    <property type="evidence" value="ECO:0007669"/>
    <property type="project" value="TreeGrafter"/>
</dbReference>
<proteinExistence type="inferred from homology"/>
<comment type="similarity">
    <text evidence="2">Belongs to the GLE1 family.</text>
</comment>
<keyword evidence="4" id="KW-0509">mRNA transport</keyword>
<evidence type="ECO:0000256" key="2">
    <source>
        <dbReference type="ARBA" id="ARBA00011056"/>
    </source>
</evidence>
<feature type="region of interest" description="Disordered" evidence="11">
    <location>
        <begin position="87"/>
        <end position="189"/>
    </location>
</feature>
<dbReference type="Pfam" id="PF07817">
    <property type="entry name" value="GLE1"/>
    <property type="match status" value="1"/>
</dbReference>
<dbReference type="GO" id="GO:0044614">
    <property type="term" value="C:nuclear pore cytoplasmic filaments"/>
    <property type="evidence" value="ECO:0007669"/>
    <property type="project" value="TreeGrafter"/>
</dbReference>
<name>S3CUJ6_GLAL2</name>
<dbReference type="GeneID" id="19471850"/>
<keyword evidence="6" id="KW-0811">Translocation</keyword>
<keyword evidence="13" id="KW-1185">Reference proteome</keyword>
<dbReference type="OMA" id="ILWAKYR"/>
<evidence type="ECO:0000256" key="6">
    <source>
        <dbReference type="ARBA" id="ARBA00023010"/>
    </source>
</evidence>
<evidence type="ECO:0000256" key="1">
    <source>
        <dbReference type="ARBA" id="ARBA00004567"/>
    </source>
</evidence>
<feature type="compositionally biased region" description="Basic and acidic residues" evidence="11">
    <location>
        <begin position="87"/>
        <end position="99"/>
    </location>
</feature>
<dbReference type="HOGENOM" id="CLU_018821_0_0_1"/>
<dbReference type="EMBL" id="KE145365">
    <property type="protein sequence ID" value="EPE30087.1"/>
    <property type="molecule type" value="Genomic_DNA"/>
</dbReference>
<organism evidence="12 13">
    <name type="scientific">Glarea lozoyensis (strain ATCC 20868 / MF5171)</name>
    <dbReference type="NCBI Taxonomy" id="1116229"/>
    <lineage>
        <taxon>Eukaryota</taxon>
        <taxon>Fungi</taxon>
        <taxon>Dikarya</taxon>
        <taxon>Ascomycota</taxon>
        <taxon>Pezizomycotina</taxon>
        <taxon>Leotiomycetes</taxon>
        <taxon>Helotiales</taxon>
        <taxon>Helotiaceae</taxon>
        <taxon>Glarea</taxon>
    </lineage>
</organism>
<feature type="compositionally biased region" description="Pro residues" evidence="11">
    <location>
        <begin position="104"/>
        <end position="162"/>
    </location>
</feature>
<keyword evidence="5" id="KW-0653">Protein transport</keyword>
<dbReference type="KEGG" id="glz:GLAREA_12810"/>
<reference evidence="12 13" key="1">
    <citation type="journal article" date="2013" name="BMC Genomics">
        <title>Genomics-driven discovery of the pneumocandin biosynthetic gene cluster in the fungus Glarea lozoyensis.</title>
        <authorList>
            <person name="Chen L."/>
            <person name="Yue Q."/>
            <person name="Zhang X."/>
            <person name="Xiang M."/>
            <person name="Wang C."/>
            <person name="Li S."/>
            <person name="Che Y."/>
            <person name="Ortiz-Lopez F.J."/>
            <person name="Bills G.F."/>
            <person name="Liu X."/>
            <person name="An Z."/>
        </authorList>
    </citation>
    <scope>NUCLEOTIDE SEQUENCE [LARGE SCALE GENOMIC DNA]</scope>
    <source>
        <strain evidence="13">ATCC 20868 / MF5171</strain>
    </source>
</reference>
<dbReference type="eggNOG" id="KOG2412">
    <property type="taxonomic scope" value="Eukaryota"/>
</dbReference>
<dbReference type="GO" id="GO:0016973">
    <property type="term" value="P:poly(A)+ mRNA export from nucleus"/>
    <property type="evidence" value="ECO:0007669"/>
    <property type="project" value="InterPro"/>
</dbReference>
<evidence type="ECO:0000313" key="13">
    <source>
        <dbReference type="Proteomes" id="UP000016922"/>
    </source>
</evidence>
<evidence type="ECO:0000256" key="10">
    <source>
        <dbReference type="ARBA" id="ARBA00029983"/>
    </source>
</evidence>
<dbReference type="PANTHER" id="PTHR12960">
    <property type="entry name" value="GLE-1-RELATED"/>
    <property type="match status" value="1"/>
</dbReference>
<keyword evidence="8" id="KW-0539">Nucleus</keyword>
<dbReference type="GO" id="GO:0015031">
    <property type="term" value="P:protein transport"/>
    <property type="evidence" value="ECO:0007669"/>
    <property type="project" value="UniProtKB-KW"/>
</dbReference>
<evidence type="ECO:0000313" key="12">
    <source>
        <dbReference type="EMBL" id="EPE30087.1"/>
    </source>
</evidence>
<comment type="subcellular location">
    <subcellularLocation>
        <location evidence="1">Nucleus</location>
        <location evidence="1">Nuclear pore complex</location>
    </subcellularLocation>
</comment>
<dbReference type="Proteomes" id="UP000016922">
    <property type="component" value="Unassembled WGS sequence"/>
</dbReference>
<dbReference type="PRINTS" id="PR01217">
    <property type="entry name" value="PRICHEXTENSN"/>
</dbReference>
<feature type="compositionally biased region" description="Basic and acidic residues" evidence="11">
    <location>
        <begin position="1"/>
        <end position="10"/>
    </location>
</feature>
<dbReference type="RefSeq" id="XP_008082764.1">
    <property type="nucleotide sequence ID" value="XM_008084573.1"/>
</dbReference>
<accession>S3CUJ6</accession>
<evidence type="ECO:0000256" key="4">
    <source>
        <dbReference type="ARBA" id="ARBA00022816"/>
    </source>
</evidence>
<dbReference type="AlphaFoldDB" id="S3CUJ6"/>
<protein>
    <recommendedName>
        <fullName evidence="9">mRNA export factor GLE1</fullName>
    </recommendedName>
    <alternativeName>
        <fullName evidence="10">Nucleoporin GLE1</fullName>
    </alternativeName>
</protein>
<gene>
    <name evidence="12" type="ORF">GLAREA_12810</name>
</gene>
<dbReference type="PANTHER" id="PTHR12960:SF0">
    <property type="entry name" value="MRNA EXPORT FACTOR GLE1"/>
    <property type="match status" value="1"/>
</dbReference>
<evidence type="ECO:0000256" key="8">
    <source>
        <dbReference type="ARBA" id="ARBA00023242"/>
    </source>
</evidence>
<evidence type="ECO:0000256" key="3">
    <source>
        <dbReference type="ARBA" id="ARBA00022448"/>
    </source>
</evidence>
<dbReference type="OrthoDB" id="420884at2759"/>
<evidence type="ECO:0000256" key="5">
    <source>
        <dbReference type="ARBA" id="ARBA00022927"/>
    </source>
</evidence>
<evidence type="ECO:0000256" key="9">
    <source>
        <dbReference type="ARBA" id="ARBA00026227"/>
    </source>
</evidence>
<dbReference type="InterPro" id="IPR038506">
    <property type="entry name" value="GLE1-like_sf"/>
</dbReference>
<dbReference type="STRING" id="1116229.S3CUJ6"/>